<dbReference type="OrthoDB" id="5285218at2759"/>
<gene>
    <name evidence="2" type="ORF">W97_04797</name>
</gene>
<evidence type="ECO:0000256" key="1">
    <source>
        <dbReference type="SAM" id="MobiDB-lite"/>
    </source>
</evidence>
<evidence type="ECO:0000313" key="2">
    <source>
        <dbReference type="EMBL" id="EON65559.1"/>
    </source>
</evidence>
<dbReference type="AlphaFoldDB" id="R7YUS6"/>
<organism evidence="2 3">
    <name type="scientific">Coniosporium apollinis (strain CBS 100218)</name>
    <name type="common">Rock-inhabiting black yeast</name>
    <dbReference type="NCBI Taxonomy" id="1168221"/>
    <lineage>
        <taxon>Eukaryota</taxon>
        <taxon>Fungi</taxon>
        <taxon>Dikarya</taxon>
        <taxon>Ascomycota</taxon>
        <taxon>Pezizomycotina</taxon>
        <taxon>Dothideomycetes</taxon>
        <taxon>Dothideomycetes incertae sedis</taxon>
        <taxon>Coniosporium</taxon>
    </lineage>
</organism>
<evidence type="ECO:0000313" key="3">
    <source>
        <dbReference type="Proteomes" id="UP000016924"/>
    </source>
</evidence>
<protein>
    <submittedName>
        <fullName evidence="2">Uncharacterized protein</fullName>
    </submittedName>
</protein>
<accession>R7YUS6</accession>
<name>R7YUS6_CONA1</name>
<dbReference type="eggNOG" id="ENOG502SG78">
    <property type="taxonomic scope" value="Eukaryota"/>
</dbReference>
<keyword evidence="3" id="KW-1185">Reference proteome</keyword>
<dbReference type="EMBL" id="JH767574">
    <property type="protein sequence ID" value="EON65559.1"/>
    <property type="molecule type" value="Genomic_DNA"/>
</dbReference>
<feature type="compositionally biased region" description="Gly residues" evidence="1">
    <location>
        <begin position="83"/>
        <end position="93"/>
    </location>
</feature>
<proteinExistence type="predicted"/>
<dbReference type="GeneID" id="19902108"/>
<dbReference type="Proteomes" id="UP000016924">
    <property type="component" value="Unassembled WGS sequence"/>
</dbReference>
<feature type="compositionally biased region" description="Low complexity" evidence="1">
    <location>
        <begin position="44"/>
        <end position="63"/>
    </location>
</feature>
<dbReference type="RefSeq" id="XP_007780876.1">
    <property type="nucleotide sequence ID" value="XM_007782686.1"/>
</dbReference>
<sequence>MGLLDKIQAKLELYRLEQRYTRRSKRTTFVSDAQYVDGEYVYQSQSSSSAATSPTSTGSSGSQRWARSKASNVNVREVFNRHGGQGMGQGERV</sequence>
<dbReference type="HOGENOM" id="CLU_110315_2_0_1"/>
<feature type="region of interest" description="Disordered" evidence="1">
    <location>
        <begin position="44"/>
        <end position="93"/>
    </location>
</feature>
<dbReference type="OMA" id="WARSKAS"/>
<reference evidence="3" key="1">
    <citation type="submission" date="2012-06" db="EMBL/GenBank/DDBJ databases">
        <title>The genome sequence of Coniosporium apollinis CBS 100218.</title>
        <authorList>
            <consortium name="The Broad Institute Genome Sequencing Platform"/>
            <person name="Cuomo C."/>
            <person name="Gorbushina A."/>
            <person name="Noack S."/>
            <person name="Walker B."/>
            <person name="Young S.K."/>
            <person name="Zeng Q."/>
            <person name="Gargeya S."/>
            <person name="Fitzgerald M."/>
            <person name="Haas B."/>
            <person name="Abouelleil A."/>
            <person name="Alvarado L."/>
            <person name="Arachchi H.M."/>
            <person name="Berlin A.M."/>
            <person name="Chapman S.B."/>
            <person name="Goldberg J."/>
            <person name="Griggs A."/>
            <person name="Gujja S."/>
            <person name="Hansen M."/>
            <person name="Howarth C."/>
            <person name="Imamovic A."/>
            <person name="Larimer J."/>
            <person name="McCowan C."/>
            <person name="Montmayeur A."/>
            <person name="Murphy C."/>
            <person name="Neiman D."/>
            <person name="Pearson M."/>
            <person name="Priest M."/>
            <person name="Roberts A."/>
            <person name="Saif S."/>
            <person name="Shea T."/>
            <person name="Sisk P."/>
            <person name="Sykes S."/>
            <person name="Wortman J."/>
            <person name="Nusbaum C."/>
            <person name="Birren B."/>
        </authorList>
    </citation>
    <scope>NUCLEOTIDE SEQUENCE [LARGE SCALE GENOMIC DNA]</scope>
    <source>
        <strain evidence="3">CBS 100218</strain>
    </source>
</reference>